<dbReference type="OrthoDB" id="9767869at2"/>
<dbReference type="Gene3D" id="3.50.50.60">
    <property type="entry name" value="FAD/NAD(P)-binding domain"/>
    <property type="match status" value="1"/>
</dbReference>
<evidence type="ECO:0000259" key="1">
    <source>
        <dbReference type="Pfam" id="PF01266"/>
    </source>
</evidence>
<dbReference type="Gene3D" id="3.30.9.10">
    <property type="entry name" value="D-Amino Acid Oxidase, subunit A, domain 2"/>
    <property type="match status" value="1"/>
</dbReference>
<evidence type="ECO:0000313" key="3">
    <source>
        <dbReference type="Proteomes" id="UP000322025"/>
    </source>
</evidence>
<dbReference type="EMBL" id="VMSO01000002">
    <property type="protein sequence ID" value="KAA8502509.1"/>
    <property type="molecule type" value="Genomic_DNA"/>
</dbReference>
<evidence type="ECO:0000313" key="2">
    <source>
        <dbReference type="EMBL" id="KAA8502509.1"/>
    </source>
</evidence>
<name>A0A5M9I3H5_9FIRM</name>
<keyword evidence="3" id="KW-1185">Reference proteome</keyword>
<dbReference type="Pfam" id="PF01266">
    <property type="entry name" value="DAO"/>
    <property type="match status" value="1"/>
</dbReference>
<protein>
    <submittedName>
        <fullName evidence="2">FAD-binding oxidoreductase</fullName>
    </submittedName>
</protein>
<dbReference type="Proteomes" id="UP000322025">
    <property type="component" value="Unassembled WGS sequence"/>
</dbReference>
<dbReference type="InterPro" id="IPR006076">
    <property type="entry name" value="FAD-dep_OxRdtase"/>
</dbReference>
<dbReference type="AlphaFoldDB" id="A0A5M9I3H5"/>
<dbReference type="InterPro" id="IPR036188">
    <property type="entry name" value="FAD/NAD-bd_sf"/>
</dbReference>
<reference evidence="2" key="1">
    <citation type="submission" date="2019-07" db="EMBL/GenBank/DDBJ databases">
        <authorList>
            <person name="Wongkuna S."/>
            <person name="Scaria J."/>
        </authorList>
    </citation>
    <scope>NUCLEOTIDE SEQUENCE [LARGE SCALE GENOMIC DNA]</scope>
    <source>
        <strain evidence="2">SW178</strain>
    </source>
</reference>
<gene>
    <name evidence="2" type="ORF">FNY66_02425</name>
</gene>
<accession>A0A5M9I3H5</accession>
<proteinExistence type="predicted"/>
<comment type="caution">
    <text evidence="2">The sequence shown here is derived from an EMBL/GenBank/DDBJ whole genome shotgun (WGS) entry which is preliminary data.</text>
</comment>
<sequence>MAGILTAWRLQKAGIRAVVLEADQIGGGQTKNTTAKINSQHGLFCHEFIEKKGVETAEKYLQANQHAVEEYKRIIREEDIDCNLTEADAYVYSSDGERLRREADAAQSTGRYRLSCGVHADVRESRAAAYSDEQCRGGV</sequence>
<feature type="domain" description="FAD dependent oxidoreductase" evidence="1">
    <location>
        <begin position="2"/>
        <end position="110"/>
    </location>
</feature>
<organism evidence="2 3">
    <name type="scientific">Mediterraneibacter catenae</name>
    <dbReference type="NCBI Taxonomy" id="2594882"/>
    <lineage>
        <taxon>Bacteria</taxon>
        <taxon>Bacillati</taxon>
        <taxon>Bacillota</taxon>
        <taxon>Clostridia</taxon>
        <taxon>Lachnospirales</taxon>
        <taxon>Lachnospiraceae</taxon>
        <taxon>Mediterraneibacter</taxon>
    </lineage>
</organism>
<dbReference type="SUPFAM" id="SSF51905">
    <property type="entry name" value="FAD/NAD(P)-binding domain"/>
    <property type="match status" value="1"/>
</dbReference>